<evidence type="ECO:0000313" key="2">
    <source>
        <dbReference type="EMBL" id="GAF80258.1"/>
    </source>
</evidence>
<dbReference type="PANTHER" id="PTHR42934:SF2">
    <property type="entry name" value="GLYCOLATE OXIDASE SUBUNIT GLCD"/>
    <property type="match status" value="1"/>
</dbReference>
<dbReference type="Gene3D" id="3.30.43.10">
    <property type="entry name" value="Uridine Diphospho-n-acetylenolpyruvylglucosamine Reductase, domain 2"/>
    <property type="match status" value="1"/>
</dbReference>
<dbReference type="Pfam" id="PF01565">
    <property type="entry name" value="FAD_binding_4"/>
    <property type="match status" value="1"/>
</dbReference>
<dbReference type="SUPFAM" id="SSF56176">
    <property type="entry name" value="FAD-binding/transporter-associated domain-like"/>
    <property type="match status" value="1"/>
</dbReference>
<gene>
    <name evidence="2" type="ORF">S01H1_16259</name>
</gene>
<dbReference type="PROSITE" id="PS51387">
    <property type="entry name" value="FAD_PCMH"/>
    <property type="match status" value="1"/>
</dbReference>
<dbReference type="InterPro" id="IPR016169">
    <property type="entry name" value="FAD-bd_PCMH_sub2"/>
</dbReference>
<dbReference type="Gene3D" id="3.30.465.10">
    <property type="match status" value="1"/>
</dbReference>
<sequence>MANLSEMKTVSDQAAITDIYVLYLDDESHSFDGQTDKLLFPTTEAEVAAVLKHAYENGTPVTIQGARTGITGAAVPMGGITINLEKMDEMLFMEYSTDEGLYSIGGQAGVILETLAKAITTKALDELKGKGTPRQQEALKQFLNESDSYFFPIDPTEMTALLGGIVACNASGARTFKHGAVRNWVRRLRVVLA</sequence>
<reference evidence="2" key="1">
    <citation type="journal article" date="2014" name="Front. Microbiol.">
        <title>High frequency of phylogenetically diverse reductive dehalogenase-homologous genes in deep subseafloor sedimentary metagenomes.</title>
        <authorList>
            <person name="Kawai M."/>
            <person name="Futagami T."/>
            <person name="Toyoda A."/>
            <person name="Takaki Y."/>
            <person name="Nishi S."/>
            <person name="Hori S."/>
            <person name="Arai W."/>
            <person name="Tsubouchi T."/>
            <person name="Morono Y."/>
            <person name="Uchiyama I."/>
            <person name="Ito T."/>
            <person name="Fujiyama A."/>
            <person name="Inagaki F."/>
            <person name="Takami H."/>
        </authorList>
    </citation>
    <scope>NUCLEOTIDE SEQUENCE</scope>
    <source>
        <strain evidence="2">Expedition CK06-06</strain>
    </source>
</reference>
<dbReference type="PANTHER" id="PTHR42934">
    <property type="entry name" value="GLYCOLATE OXIDASE SUBUNIT GLCD"/>
    <property type="match status" value="1"/>
</dbReference>
<organism evidence="2">
    <name type="scientific">marine sediment metagenome</name>
    <dbReference type="NCBI Taxonomy" id="412755"/>
    <lineage>
        <taxon>unclassified sequences</taxon>
        <taxon>metagenomes</taxon>
        <taxon>ecological metagenomes</taxon>
    </lineage>
</organism>
<dbReference type="EMBL" id="BARS01008539">
    <property type="protein sequence ID" value="GAF80258.1"/>
    <property type="molecule type" value="Genomic_DNA"/>
</dbReference>
<comment type="caution">
    <text evidence="2">The sequence shown here is derived from an EMBL/GenBank/DDBJ whole genome shotgun (WGS) entry which is preliminary data.</text>
</comment>
<dbReference type="InterPro" id="IPR016167">
    <property type="entry name" value="FAD-bd_PCMH_sub1"/>
</dbReference>
<dbReference type="AlphaFoldDB" id="X0SGU6"/>
<feature type="domain" description="FAD-binding PCMH-type" evidence="1">
    <location>
        <begin position="31"/>
        <end position="193"/>
    </location>
</feature>
<protein>
    <recommendedName>
        <fullName evidence="1">FAD-binding PCMH-type domain-containing protein</fullName>
    </recommendedName>
</protein>
<dbReference type="GO" id="GO:0071949">
    <property type="term" value="F:FAD binding"/>
    <property type="evidence" value="ECO:0007669"/>
    <property type="project" value="InterPro"/>
</dbReference>
<evidence type="ECO:0000259" key="1">
    <source>
        <dbReference type="PROSITE" id="PS51387"/>
    </source>
</evidence>
<dbReference type="InterPro" id="IPR016166">
    <property type="entry name" value="FAD-bd_PCMH"/>
</dbReference>
<dbReference type="InterPro" id="IPR036318">
    <property type="entry name" value="FAD-bd_PCMH-like_sf"/>
</dbReference>
<proteinExistence type="predicted"/>
<dbReference type="InterPro" id="IPR006094">
    <property type="entry name" value="Oxid_FAD_bind_N"/>
</dbReference>
<name>X0SGU6_9ZZZZ</name>
<feature type="non-terminal residue" evidence="2">
    <location>
        <position position="193"/>
    </location>
</feature>
<dbReference type="InterPro" id="IPR051914">
    <property type="entry name" value="FAD-linked_OxidoTrans_Type4"/>
</dbReference>
<accession>X0SGU6</accession>